<evidence type="ECO:0000256" key="1">
    <source>
        <dbReference type="ARBA" id="ARBA00023015"/>
    </source>
</evidence>
<dbReference type="SUPFAM" id="SSF46689">
    <property type="entry name" value="Homeodomain-like"/>
    <property type="match status" value="1"/>
</dbReference>
<keyword evidence="7" id="KW-1185">Reference proteome</keyword>
<keyword evidence="3" id="KW-0804">Transcription</keyword>
<dbReference type="EMBL" id="BDQX01000098">
    <property type="protein sequence ID" value="GBG07519.1"/>
    <property type="molecule type" value="Genomic_DNA"/>
</dbReference>
<dbReference type="GO" id="GO:0003700">
    <property type="term" value="F:DNA-binding transcription factor activity"/>
    <property type="evidence" value="ECO:0007669"/>
    <property type="project" value="InterPro"/>
</dbReference>
<dbReference type="AlphaFoldDB" id="A0A2R5EPD4"/>
<feature type="transmembrane region" description="Helical" evidence="4">
    <location>
        <begin position="21"/>
        <end position="43"/>
    </location>
</feature>
<keyword evidence="1" id="KW-0805">Transcription regulation</keyword>
<dbReference type="GO" id="GO:0043565">
    <property type="term" value="F:sequence-specific DNA binding"/>
    <property type="evidence" value="ECO:0007669"/>
    <property type="project" value="InterPro"/>
</dbReference>
<comment type="caution">
    <text evidence="6">The sequence shown here is derived from an EMBL/GenBank/DDBJ whole genome shotgun (WGS) entry which is preliminary data.</text>
</comment>
<evidence type="ECO:0000313" key="6">
    <source>
        <dbReference type="EMBL" id="GBG07519.1"/>
    </source>
</evidence>
<keyword evidence="4" id="KW-0472">Membrane</keyword>
<keyword evidence="4" id="KW-0812">Transmembrane</keyword>
<keyword evidence="2" id="KW-0238">DNA-binding</keyword>
<dbReference type="PANTHER" id="PTHR43280">
    <property type="entry name" value="ARAC-FAMILY TRANSCRIPTIONAL REGULATOR"/>
    <property type="match status" value="1"/>
</dbReference>
<dbReference type="Gene3D" id="1.10.10.60">
    <property type="entry name" value="Homeodomain-like"/>
    <property type="match status" value="2"/>
</dbReference>
<sequence>MNKLLRSVSTRYHRSSVLFKLLIINMIFIILLSGLLGFNYSYLKANVKDEVLRTNEGFLKQVSGELSGEWLSIRNMIYKYSVSPDTKILFNISKDSRYYYTELLAYKNKITQANLQLPFRAQLSAYFPNQDRVVSSDGTRSLNVFYENLDVKNDGEVCRCLLQNELERIHNFRNTIVFSYRLFPAGYIFVQIDKDELLAYLNNQTRLLDNVIVISDKEHQPIISTAALDPGLAGQRLQQLSHPIIIEGLKYTPITHSDPLFSYTVLFSESQMQEKLQKANGYTFILFALFFVVNLGFLFVNWSMFRPLRIMAKTLNQWTTAPATKNEFAILSDTFKELNSVTVSMKLEMTEQADILEHNALLRLSNDENYILKPNIHQMLSAKFDSYAVIYVIEENNLGEHSAYYAPLLEAALNQIGPYIRLHHHSDKCILIVNCSETETLEALIYRVLESDPAPVINGLFLCGISSVKTQLKEIGKAIYESKDAIDKHVPDLTHLKRVNPYQAQNSGQSSVIHLSIDKEQELVNYVLKGNSEAVYQFFDKTMEKTFKSLTFEQFQNMLRYFHDLLLVILNSKKIPSEEVGLTPPTPMESYHLQYLFNQIRNGYAVVAKRSALPNTPLIEQIKLYIEKNYANPDLSLTVIADHFSITHVYLSTYFKKNTGYNLNYYVHLIRIQSAIQLIQLHSHLAMKDVAERVGYTNAGTFIRHFKKIAGTTPTQHVRMQQE</sequence>
<feature type="domain" description="HTH araC/xylS-type" evidence="5">
    <location>
        <begin position="620"/>
        <end position="720"/>
    </location>
</feature>
<protein>
    <submittedName>
        <fullName evidence="6">AraC family transcriptional regulator</fullName>
    </submittedName>
</protein>
<gene>
    <name evidence="6" type="ORF">PAT3040_02072</name>
</gene>
<evidence type="ECO:0000256" key="3">
    <source>
        <dbReference type="ARBA" id="ARBA00023163"/>
    </source>
</evidence>
<dbReference type="Proteomes" id="UP000245202">
    <property type="component" value="Unassembled WGS sequence"/>
</dbReference>
<dbReference type="RefSeq" id="WP_181376541.1">
    <property type="nucleotide sequence ID" value="NZ_BDQX01000098.1"/>
</dbReference>
<name>A0A2R5EPD4_9BACL</name>
<dbReference type="PROSITE" id="PS00041">
    <property type="entry name" value="HTH_ARAC_FAMILY_1"/>
    <property type="match status" value="1"/>
</dbReference>
<proteinExistence type="predicted"/>
<dbReference type="PROSITE" id="PS01124">
    <property type="entry name" value="HTH_ARAC_FAMILY_2"/>
    <property type="match status" value="1"/>
</dbReference>
<evidence type="ECO:0000256" key="2">
    <source>
        <dbReference type="ARBA" id="ARBA00023125"/>
    </source>
</evidence>
<organism evidence="6 7">
    <name type="scientific">Paenibacillus agaridevorans</name>
    <dbReference type="NCBI Taxonomy" id="171404"/>
    <lineage>
        <taxon>Bacteria</taxon>
        <taxon>Bacillati</taxon>
        <taxon>Bacillota</taxon>
        <taxon>Bacilli</taxon>
        <taxon>Bacillales</taxon>
        <taxon>Paenibacillaceae</taxon>
        <taxon>Paenibacillus</taxon>
    </lineage>
</organism>
<dbReference type="InterPro" id="IPR018062">
    <property type="entry name" value="HTH_AraC-typ_CS"/>
</dbReference>
<dbReference type="PANTHER" id="PTHR43280:SF28">
    <property type="entry name" value="HTH-TYPE TRANSCRIPTIONAL ACTIVATOR RHAS"/>
    <property type="match status" value="1"/>
</dbReference>
<accession>A0A2R5EPD4</accession>
<dbReference type="Pfam" id="PF12833">
    <property type="entry name" value="HTH_18"/>
    <property type="match status" value="1"/>
</dbReference>
<dbReference type="SMART" id="SM00342">
    <property type="entry name" value="HTH_ARAC"/>
    <property type="match status" value="1"/>
</dbReference>
<dbReference type="InterPro" id="IPR009057">
    <property type="entry name" value="Homeodomain-like_sf"/>
</dbReference>
<evidence type="ECO:0000313" key="7">
    <source>
        <dbReference type="Proteomes" id="UP000245202"/>
    </source>
</evidence>
<evidence type="ECO:0000259" key="5">
    <source>
        <dbReference type="PROSITE" id="PS01124"/>
    </source>
</evidence>
<feature type="transmembrane region" description="Helical" evidence="4">
    <location>
        <begin position="281"/>
        <end position="302"/>
    </location>
</feature>
<evidence type="ECO:0000256" key="4">
    <source>
        <dbReference type="SAM" id="Phobius"/>
    </source>
</evidence>
<dbReference type="InterPro" id="IPR018060">
    <property type="entry name" value="HTH_AraC"/>
</dbReference>
<reference evidence="6 7" key="1">
    <citation type="submission" date="2017-08" db="EMBL/GenBank/DDBJ databases">
        <title>Substantial Increase in Enzyme Production by Combined Drug-Resistance Mutations in Paenibacillus agaridevorans.</title>
        <authorList>
            <person name="Tanaka Y."/>
            <person name="Funane K."/>
            <person name="Hosaka T."/>
            <person name="Shiwa Y."/>
            <person name="Fujita N."/>
            <person name="Miyazaki T."/>
            <person name="Yoshikawa H."/>
            <person name="Murakami K."/>
            <person name="Kasahara K."/>
            <person name="Inaoka T."/>
            <person name="Hiraga Y."/>
            <person name="Ochi K."/>
        </authorList>
    </citation>
    <scope>NUCLEOTIDE SEQUENCE [LARGE SCALE GENOMIC DNA]</scope>
    <source>
        <strain evidence="6 7">T-3040</strain>
    </source>
</reference>
<keyword evidence="4" id="KW-1133">Transmembrane helix</keyword>